<protein>
    <recommendedName>
        <fullName evidence="4">Exocyst complex component Sec8</fullName>
    </recommendedName>
</protein>
<proteinExistence type="inferred from homology"/>
<dbReference type="GO" id="GO:0015031">
    <property type="term" value="P:protein transport"/>
    <property type="evidence" value="ECO:0007669"/>
    <property type="project" value="UniProtKB-KW"/>
</dbReference>
<evidence type="ECO:0000256" key="3">
    <source>
        <dbReference type="ARBA" id="ARBA00022927"/>
    </source>
</evidence>
<feature type="compositionally biased region" description="Low complexity" evidence="5">
    <location>
        <begin position="34"/>
        <end position="57"/>
    </location>
</feature>
<dbReference type="EMBL" id="JANAWD010000240">
    <property type="protein sequence ID" value="KAJ3483132.1"/>
    <property type="molecule type" value="Genomic_DNA"/>
</dbReference>
<dbReference type="GO" id="GO:0006904">
    <property type="term" value="P:vesicle docking involved in exocytosis"/>
    <property type="evidence" value="ECO:0007669"/>
    <property type="project" value="InterPro"/>
</dbReference>
<feature type="compositionally biased region" description="Basic and acidic residues" evidence="5">
    <location>
        <begin position="174"/>
        <end position="186"/>
    </location>
</feature>
<evidence type="ECO:0000259" key="6">
    <source>
        <dbReference type="Pfam" id="PF04048"/>
    </source>
</evidence>
<sequence length="1316" mass="146283">MSQVPLLPRRARTPSVIDSNLPIVFPTTKPLQIRRTPTRPSSRAPTPSSSTAALPTAGSPQTPTSPASGPTRPQRSGLRSRSVSIVSNSDATPIDPSHPTMPSLSGILRSETSLMATRNIASTSKSPNGHPSSSRSPISPTSETDMSPTSLAAIAAFQRAGRMRGMTREDEEYEREKEREMAIQKDRQKRIRDKVPGRKMTGKHKPGDIDAILDEIRDEWDVVIDPDFNPVDLSLQLLDDSSLGKDINSFRRTRDRLTRALKGSVDKHYQAFNNALPHHSSLLNHLSVSQSQISEARASIQEAKDALGNRRADLVQLRSRSQTLEEMMRILDQIERLRSVPDALESLISEKRLLQAAALLVRSLKLINKQDMLDIGAISDLRSYLNSQETALRDILIDELNSHLYLKSFWCESRWAVYAPNQQTFPRVPFEEEFFHPDSHNTDVPIAPSPINAPKRFRLHAYLDDLNLRPNDSPVDHNEPNVRNSAIGLKPSISTSLGLTTSSSFSHTANHSSYAPAANANRNPEADSFTYIETLLESLAVLGKLGGALDVVAQKLPQEIYQVVEATLDEVEERAEYGRRASMLTTLMPGVDLNRLEEIYSMPIRGSMLGFVSGVVSLAHTATNASTGVNQSQLSASTLRLIALETSTKVGDQEIMRDFFWTLYSKLDAISQGLRAVYEVANRIGSRRDFKDSSGAKPGSLFPLADVWIPVQAEVRTLLNDYITDEQQGAASGRNPISSINEVLRYLSTYPDLLQPLFRFADTDLKLTSKTLKEHEDELTRALRDTVPGLVQGSAENAVHATLSAVGSDDRLLSTGQHHRLLVHPDAFHVSILFQPTLAFMDRIAEVLPSGEEASRAASAVLDEFVLKVYLPQLEEKVSLLFHQTVTGPDAFQPDLTSIRLSAQPLITSSVQLMALINSLCAMLRTTPFHRENYSRLVLTVIVQFYQRCSDRYQDLVGVKDPQDPEAVPTPALAAQWSQRSELTPCLNELALATKGMSISTSVQQLCQQESNLEINLLGDRSIRADELVGSIRDLFAMASLHHSVAWFASELNGLKSTPDGATSPTSPQRLEPMTAFTPLTAYRPSMLPVQPDEKLCLPLSSAMSMRFQALHKTYEQLSETLLNTIRVDIRCRIIHHLDLCLRHGNYRIDREASEPDPHIIDLNSELSKCDTLASTTLPEQERRFIFEGVGNLMEGLLISNAKNIRAINAMGVHKMMRNILALQQNIKTIVHDSQRAGFERAKRYYSLCMLSPLELLDMIREKQEFSFDEYKTLLDLQCGVDPSQTDTTGVPAADRNYSMYIIELHGLELENPTSP</sequence>
<evidence type="ECO:0000256" key="4">
    <source>
        <dbReference type="RuleBase" id="RU367079"/>
    </source>
</evidence>
<keyword evidence="1 4" id="KW-0813">Transport</keyword>
<dbReference type="Pfam" id="PF20652">
    <property type="entry name" value="Sec8_C"/>
    <property type="match status" value="1"/>
</dbReference>
<feature type="domain" description="Exocyst complex component Sec8 middle helical bundle" evidence="7">
    <location>
        <begin position="523"/>
        <end position="838"/>
    </location>
</feature>
<feature type="domain" description="Exocyst complex component Sec8 N-terminal" evidence="6">
    <location>
        <begin position="209"/>
        <end position="346"/>
    </location>
</feature>
<dbReference type="GO" id="GO:0090522">
    <property type="term" value="P:vesicle tethering involved in exocytosis"/>
    <property type="evidence" value="ECO:0007669"/>
    <property type="project" value="UniProtKB-UniRule"/>
</dbReference>
<gene>
    <name evidence="8" type="ORF">NLI96_g6516</name>
</gene>
<dbReference type="PANTHER" id="PTHR14146:SF0">
    <property type="entry name" value="EXOCYST COMPLEX COMPONENT 4"/>
    <property type="match status" value="1"/>
</dbReference>
<dbReference type="GO" id="GO:0000145">
    <property type="term" value="C:exocyst"/>
    <property type="evidence" value="ECO:0007669"/>
    <property type="project" value="UniProtKB-UniRule"/>
</dbReference>
<comment type="similarity">
    <text evidence="4">Belongs to the SEC8 family.</text>
</comment>
<evidence type="ECO:0000313" key="9">
    <source>
        <dbReference type="Proteomes" id="UP001212997"/>
    </source>
</evidence>
<feature type="compositionally biased region" description="Polar residues" evidence="5">
    <location>
        <begin position="121"/>
        <end position="130"/>
    </location>
</feature>
<dbReference type="GO" id="GO:0006612">
    <property type="term" value="P:protein targeting to membrane"/>
    <property type="evidence" value="ECO:0007669"/>
    <property type="project" value="UniProtKB-UniRule"/>
</dbReference>
<dbReference type="GO" id="GO:0006893">
    <property type="term" value="P:Golgi to plasma membrane transport"/>
    <property type="evidence" value="ECO:0007669"/>
    <property type="project" value="TreeGrafter"/>
</dbReference>
<comment type="function">
    <text evidence="4">Component of the exocyst complex involved in the docking of exocytic vesicles with fusion sites on the plasma membrane.</text>
</comment>
<keyword evidence="3 4" id="KW-0653">Protein transport</keyword>
<name>A0AAD5V2J8_9APHY</name>
<evidence type="ECO:0000256" key="5">
    <source>
        <dbReference type="SAM" id="MobiDB-lite"/>
    </source>
</evidence>
<feature type="compositionally biased region" description="Polar residues" evidence="5">
    <location>
        <begin position="58"/>
        <end position="91"/>
    </location>
</feature>
<keyword evidence="9" id="KW-1185">Reference proteome</keyword>
<dbReference type="InterPro" id="IPR007191">
    <property type="entry name" value="Sec8_exocyst_N"/>
</dbReference>
<evidence type="ECO:0000313" key="8">
    <source>
        <dbReference type="EMBL" id="KAJ3483132.1"/>
    </source>
</evidence>
<evidence type="ECO:0000256" key="2">
    <source>
        <dbReference type="ARBA" id="ARBA00022483"/>
    </source>
</evidence>
<evidence type="ECO:0000256" key="1">
    <source>
        <dbReference type="ARBA" id="ARBA00022448"/>
    </source>
</evidence>
<feature type="region of interest" description="Disordered" evidence="5">
    <location>
        <begin position="121"/>
        <end position="190"/>
    </location>
</feature>
<comment type="caution">
    <text evidence="8">The sequence shown here is derived from an EMBL/GenBank/DDBJ whole genome shotgun (WGS) entry which is preliminary data.</text>
</comment>
<dbReference type="PANTHER" id="PTHR14146">
    <property type="entry name" value="EXOCYST COMPLEX COMPONENT 4"/>
    <property type="match status" value="1"/>
</dbReference>
<evidence type="ECO:0000259" key="7">
    <source>
        <dbReference type="Pfam" id="PF20652"/>
    </source>
</evidence>
<feature type="compositionally biased region" description="Low complexity" evidence="5">
    <location>
        <begin position="131"/>
        <end position="142"/>
    </location>
</feature>
<feature type="region of interest" description="Disordered" evidence="5">
    <location>
        <begin position="27"/>
        <end position="105"/>
    </location>
</feature>
<reference evidence="8" key="1">
    <citation type="submission" date="2022-07" db="EMBL/GenBank/DDBJ databases">
        <title>Genome Sequence of Physisporinus lineatus.</title>
        <authorList>
            <person name="Buettner E."/>
        </authorList>
    </citation>
    <scope>NUCLEOTIDE SEQUENCE</scope>
    <source>
        <strain evidence="8">VT162</strain>
    </source>
</reference>
<dbReference type="Pfam" id="PF04048">
    <property type="entry name" value="Sec8_N"/>
    <property type="match status" value="1"/>
</dbReference>
<dbReference type="Proteomes" id="UP001212997">
    <property type="component" value="Unassembled WGS sequence"/>
</dbReference>
<dbReference type="InterPro" id="IPR048630">
    <property type="entry name" value="Sec8_M"/>
</dbReference>
<organism evidence="8 9">
    <name type="scientific">Meripilus lineatus</name>
    <dbReference type="NCBI Taxonomy" id="2056292"/>
    <lineage>
        <taxon>Eukaryota</taxon>
        <taxon>Fungi</taxon>
        <taxon>Dikarya</taxon>
        <taxon>Basidiomycota</taxon>
        <taxon>Agaricomycotina</taxon>
        <taxon>Agaricomycetes</taxon>
        <taxon>Polyporales</taxon>
        <taxon>Meripilaceae</taxon>
        <taxon>Meripilus</taxon>
    </lineage>
</organism>
<accession>A0AAD5V2J8</accession>
<keyword evidence="2 4" id="KW-0268">Exocytosis</keyword>
<dbReference type="InterPro" id="IPR039682">
    <property type="entry name" value="Sec8/EXOC4"/>
</dbReference>